<gene>
    <name evidence="3" type="ORF">BZG36_04046</name>
</gene>
<evidence type="ECO:0000256" key="1">
    <source>
        <dbReference type="SAM" id="MobiDB-lite"/>
    </source>
</evidence>
<dbReference type="InterPro" id="IPR023393">
    <property type="entry name" value="START-like_dom_sf"/>
</dbReference>
<dbReference type="Proteomes" id="UP000242875">
    <property type="component" value="Unassembled WGS sequence"/>
</dbReference>
<protein>
    <submittedName>
        <fullName evidence="3">Uncharacterized protein</fullName>
    </submittedName>
</protein>
<dbReference type="EMBL" id="MVBO01000059">
    <property type="protein sequence ID" value="OZJ03980.1"/>
    <property type="molecule type" value="Genomic_DNA"/>
</dbReference>
<comment type="caution">
    <text evidence="3">The sequence shown here is derived from an EMBL/GenBank/DDBJ whole genome shotgun (WGS) entry which is preliminary data.</text>
</comment>
<dbReference type="OrthoDB" id="2264734at2759"/>
<keyword evidence="2" id="KW-0472">Membrane</keyword>
<keyword evidence="2" id="KW-0812">Transmembrane</keyword>
<keyword evidence="4" id="KW-1185">Reference proteome</keyword>
<accession>A0A261Y033</accession>
<reference evidence="3 4" key="1">
    <citation type="journal article" date="2017" name="Mycologia">
        <title>Bifiguratus adelaidae, gen. et sp. nov., a new member of Mucoromycotina in endophytic and soil-dwelling habitats.</title>
        <authorList>
            <person name="Torres-Cruz T.J."/>
            <person name="Billingsley Tobias T.L."/>
            <person name="Almatruk M."/>
            <person name="Hesse C."/>
            <person name="Kuske C.R."/>
            <person name="Desiro A."/>
            <person name="Benucci G.M."/>
            <person name="Bonito G."/>
            <person name="Stajich J.E."/>
            <person name="Dunlap C."/>
            <person name="Arnold A.E."/>
            <person name="Porras-Alfaro A."/>
        </authorList>
    </citation>
    <scope>NUCLEOTIDE SEQUENCE [LARGE SCALE GENOMIC DNA]</scope>
    <source>
        <strain evidence="3 4">AZ0501</strain>
    </source>
</reference>
<feature type="transmembrane region" description="Helical" evidence="2">
    <location>
        <begin position="6"/>
        <end position="25"/>
    </location>
</feature>
<evidence type="ECO:0000313" key="4">
    <source>
        <dbReference type="Proteomes" id="UP000242875"/>
    </source>
</evidence>
<feature type="region of interest" description="Disordered" evidence="1">
    <location>
        <begin position="217"/>
        <end position="260"/>
    </location>
</feature>
<organism evidence="3 4">
    <name type="scientific">Bifiguratus adelaidae</name>
    <dbReference type="NCBI Taxonomy" id="1938954"/>
    <lineage>
        <taxon>Eukaryota</taxon>
        <taxon>Fungi</taxon>
        <taxon>Fungi incertae sedis</taxon>
        <taxon>Mucoromycota</taxon>
        <taxon>Mucoromycotina</taxon>
        <taxon>Endogonomycetes</taxon>
        <taxon>Endogonales</taxon>
        <taxon>Endogonales incertae sedis</taxon>
        <taxon>Bifiguratus</taxon>
    </lineage>
</organism>
<evidence type="ECO:0000256" key="2">
    <source>
        <dbReference type="SAM" id="Phobius"/>
    </source>
</evidence>
<dbReference type="AlphaFoldDB" id="A0A261Y033"/>
<dbReference type="Gene3D" id="3.30.530.20">
    <property type="match status" value="1"/>
</dbReference>
<proteinExistence type="predicted"/>
<name>A0A261Y033_9FUNG</name>
<sequence length="260" mass="28955">MSLAVIGAVVALLACIPCIPLLFFWRGTRLPEDHKFTKAAILNSGQMTVWKLVTDVAGSISWRTTVVTIEPRQGDKATSYIETYTDGRRQKIQDSNVEACKSLQRSIQSQSLAGQEAAFKGEWTLELSPIGESDHQCLLRITEHGTIRKPLYRFFAHYMFGFSRNVDRYLKDLKTEVDRIHLANVSQVADVLASEGSTAPDPTQDILATEEVTVQQRSQAPAIVQEETLEGKSDVDAESEGDWDRMTESEIRSMTATSAQ</sequence>
<dbReference type="SUPFAM" id="SSF55961">
    <property type="entry name" value="Bet v1-like"/>
    <property type="match status" value="1"/>
</dbReference>
<evidence type="ECO:0000313" key="3">
    <source>
        <dbReference type="EMBL" id="OZJ03980.1"/>
    </source>
</evidence>
<feature type="compositionally biased region" description="Basic and acidic residues" evidence="1">
    <location>
        <begin position="242"/>
        <end position="251"/>
    </location>
</feature>
<keyword evidence="2" id="KW-1133">Transmembrane helix</keyword>